<keyword evidence="3" id="KW-0464">Manganese</keyword>
<evidence type="ECO:0000313" key="5">
    <source>
        <dbReference type="EMBL" id="RJX47678.1"/>
    </source>
</evidence>
<dbReference type="InterPro" id="IPR023696">
    <property type="entry name" value="Ureohydrolase_dom_sf"/>
</dbReference>
<feature type="binding site" evidence="3">
    <location>
        <position position="153"/>
    </location>
    <ligand>
        <name>Mn(2+)</name>
        <dbReference type="ChEBI" id="CHEBI:29035"/>
        <label>1</label>
    </ligand>
</feature>
<reference evidence="5 6" key="1">
    <citation type="submission" date="2018-06" db="EMBL/GenBank/DDBJ databases">
        <title>Halonotius sp. F13-13 a new haloarchaeeon isolated from a solar saltern from Isla Cristina, Huelva, Spain.</title>
        <authorList>
            <person name="Duran-Viseras A."/>
            <person name="Sanchez-Porro C."/>
            <person name="Ventosa A."/>
        </authorList>
    </citation>
    <scope>NUCLEOTIDE SEQUENCE [LARGE SCALE GENOMIC DNA]</scope>
    <source>
        <strain evidence="5 6">CECT 7525</strain>
    </source>
</reference>
<evidence type="ECO:0000256" key="3">
    <source>
        <dbReference type="PIRSR" id="PIRSR036979-1"/>
    </source>
</evidence>
<comment type="cofactor">
    <cofactor evidence="3">
        <name>Mn(2+)</name>
        <dbReference type="ChEBI" id="CHEBI:29035"/>
    </cofactor>
    <text evidence="3">Binds 2 manganese ions per subunit.</text>
</comment>
<evidence type="ECO:0000256" key="1">
    <source>
        <dbReference type="ARBA" id="ARBA00022723"/>
    </source>
</evidence>
<dbReference type="PIRSF" id="PIRSF036979">
    <property type="entry name" value="Arginase"/>
    <property type="match status" value="1"/>
</dbReference>
<proteinExistence type="inferred from homology"/>
<dbReference type="PANTHER" id="PTHR11358:SF26">
    <property type="entry name" value="GUANIDINO ACID HYDROLASE, MITOCHONDRIAL"/>
    <property type="match status" value="1"/>
</dbReference>
<comment type="caution">
    <text evidence="5">The sequence shown here is derived from an EMBL/GenBank/DDBJ whole genome shotgun (WGS) entry which is preliminary data.</text>
</comment>
<feature type="binding site" evidence="3">
    <location>
        <position position="151"/>
    </location>
    <ligand>
        <name>Mn(2+)</name>
        <dbReference type="ChEBI" id="CHEBI:29035"/>
        <label>1</label>
    </ligand>
</feature>
<dbReference type="PRINTS" id="PR00116">
    <property type="entry name" value="ARGINASE"/>
</dbReference>
<dbReference type="PANTHER" id="PTHR11358">
    <property type="entry name" value="ARGINASE/AGMATINASE"/>
    <property type="match status" value="1"/>
</dbReference>
<organism evidence="5 6">
    <name type="scientific">Halonotius pteroides</name>
    <dbReference type="NCBI Taxonomy" id="268735"/>
    <lineage>
        <taxon>Archaea</taxon>
        <taxon>Methanobacteriati</taxon>
        <taxon>Methanobacteriota</taxon>
        <taxon>Stenosarchaea group</taxon>
        <taxon>Halobacteria</taxon>
        <taxon>Halobacteriales</taxon>
        <taxon>Haloferacaceae</taxon>
        <taxon>Halonotius</taxon>
    </lineage>
</organism>
<gene>
    <name evidence="5" type="ORF">DP106_14390</name>
</gene>
<evidence type="ECO:0000256" key="4">
    <source>
        <dbReference type="PROSITE-ProRule" id="PRU00742"/>
    </source>
</evidence>
<dbReference type="Pfam" id="PF00491">
    <property type="entry name" value="Arginase"/>
    <property type="match status" value="1"/>
</dbReference>
<dbReference type="Gene3D" id="3.40.800.10">
    <property type="entry name" value="Ureohydrolase domain"/>
    <property type="match status" value="1"/>
</dbReference>
<dbReference type="PROSITE" id="PS51409">
    <property type="entry name" value="ARGINASE_2"/>
    <property type="match status" value="1"/>
</dbReference>
<accession>A0A3A6Q7W5</accession>
<dbReference type="AlphaFoldDB" id="A0A3A6Q7W5"/>
<sequence length="335" mass="35211">MSNSSGGGFGSMIANVQSFRGTELVDPLEDDLAELSADVGIFGFPFDSTCMNRTGTNQGPQGIRQASTNTLGYHYEYDINLDDTYDIVDCGDVEVVPGNAGESLSRAEHLHGSILEADMIPIMLGGNHTVPIAGYRGLGQHAENPGLVFLDTHIDTAEEVAGEKYTHACPVARAIDEAGFEPSNISIIGASGNLNPEYEVEYVKEKNINLYPLDEVIERGPIAVANDAVTAATRDTDALYLDIDVDVLDTGFAPGTGTPSPAGMTSRELLQVLGVVGSAGIDAMSIVETAPIWDDAGITSQIAVRMIMDTLAANATGEANGVGSGTRAARHGYRS</sequence>
<feature type="binding site" evidence="3">
    <location>
        <position position="128"/>
    </location>
    <ligand>
        <name>Mn(2+)</name>
        <dbReference type="ChEBI" id="CHEBI:29035"/>
        <label>1</label>
    </ligand>
</feature>
<dbReference type="GO" id="GO:0033389">
    <property type="term" value="P:putrescine biosynthetic process from arginine, via agmatine"/>
    <property type="evidence" value="ECO:0007669"/>
    <property type="project" value="TreeGrafter"/>
</dbReference>
<keyword evidence="6" id="KW-1185">Reference proteome</keyword>
<feature type="binding site" evidence="3">
    <location>
        <position position="244"/>
    </location>
    <ligand>
        <name>Mn(2+)</name>
        <dbReference type="ChEBI" id="CHEBI:29035"/>
        <label>1</label>
    </ligand>
</feature>
<keyword evidence="1 3" id="KW-0479">Metal-binding</keyword>
<dbReference type="CDD" id="cd09990">
    <property type="entry name" value="Agmatinase-like"/>
    <property type="match status" value="1"/>
</dbReference>
<name>A0A3A6Q7W5_9EURY</name>
<comment type="similarity">
    <text evidence="4">Belongs to the arginase family.</text>
</comment>
<keyword evidence="2" id="KW-0378">Hydrolase</keyword>
<evidence type="ECO:0000313" key="6">
    <source>
        <dbReference type="Proteomes" id="UP000281564"/>
    </source>
</evidence>
<dbReference type="EMBL" id="QMDW01000037">
    <property type="protein sequence ID" value="RJX47678.1"/>
    <property type="molecule type" value="Genomic_DNA"/>
</dbReference>
<feature type="binding site" evidence="3">
    <location>
        <position position="155"/>
    </location>
    <ligand>
        <name>Mn(2+)</name>
        <dbReference type="ChEBI" id="CHEBI:29035"/>
        <label>1</label>
    </ligand>
</feature>
<dbReference type="SUPFAM" id="SSF52768">
    <property type="entry name" value="Arginase/deacetylase"/>
    <property type="match status" value="1"/>
</dbReference>
<dbReference type="InterPro" id="IPR006035">
    <property type="entry name" value="Ureohydrolase"/>
</dbReference>
<protein>
    <submittedName>
        <fullName evidence="5">Agmatinase</fullName>
    </submittedName>
</protein>
<dbReference type="Proteomes" id="UP000281564">
    <property type="component" value="Unassembled WGS sequence"/>
</dbReference>
<dbReference type="GO" id="GO:0046872">
    <property type="term" value="F:metal ion binding"/>
    <property type="evidence" value="ECO:0007669"/>
    <property type="project" value="UniProtKB-KW"/>
</dbReference>
<feature type="binding site" evidence="3">
    <location>
        <position position="246"/>
    </location>
    <ligand>
        <name>Mn(2+)</name>
        <dbReference type="ChEBI" id="CHEBI:29035"/>
        <label>1</label>
    </ligand>
</feature>
<dbReference type="GO" id="GO:0008783">
    <property type="term" value="F:agmatinase activity"/>
    <property type="evidence" value="ECO:0007669"/>
    <property type="project" value="TreeGrafter"/>
</dbReference>
<evidence type="ECO:0000256" key="2">
    <source>
        <dbReference type="ARBA" id="ARBA00022801"/>
    </source>
</evidence>